<proteinExistence type="predicted"/>
<protein>
    <recommendedName>
        <fullName evidence="3">DUF4304 domain-containing protein</fullName>
    </recommendedName>
</protein>
<dbReference type="Proteomes" id="UP001228403">
    <property type="component" value="Unassembled WGS sequence"/>
</dbReference>
<gene>
    <name evidence="1" type="ORF">QUW02_02265</name>
</gene>
<evidence type="ECO:0000313" key="1">
    <source>
        <dbReference type="EMBL" id="MDM8144762.1"/>
    </source>
</evidence>
<organism evidence="1 2">
    <name type="scientific">Bacteroides eggerthii</name>
    <dbReference type="NCBI Taxonomy" id="28111"/>
    <lineage>
        <taxon>Bacteria</taxon>
        <taxon>Pseudomonadati</taxon>
        <taxon>Bacteroidota</taxon>
        <taxon>Bacteroidia</taxon>
        <taxon>Bacteroidales</taxon>
        <taxon>Bacteroidaceae</taxon>
        <taxon>Bacteroides</taxon>
    </lineage>
</organism>
<accession>A0ABT7U2L2</accession>
<dbReference type="EMBL" id="JAUDCF010000003">
    <property type="protein sequence ID" value="MDM8144762.1"/>
    <property type="molecule type" value="Genomic_DNA"/>
</dbReference>
<sequence length="166" mass="18795">MRNFIDKKAGASFLKDYSYTYAVRQSHVELIIKVNKGVYGIICLIPVGVDQLGITCGWGTFFNRLNNHENPGKLLQKLEKSCPTVCDLFTGQTPYSFISFPDENNIGAVSLMMNTKPNFNLLEFIGDKNVIDEAEKLFSFNCKLYNEIKEKCPFEGWRKGLLDFGG</sequence>
<evidence type="ECO:0008006" key="3">
    <source>
        <dbReference type="Google" id="ProtNLM"/>
    </source>
</evidence>
<reference evidence="2" key="1">
    <citation type="submission" date="2023-07" db="EMBL/GenBank/DDBJ databases">
        <title>Identification and characterization of horizontal gene transfer across gut microbiota members of farm animals based on homology search.</title>
        <authorList>
            <person name="Schwarzerova J."/>
            <person name="Nykrynova M."/>
            <person name="Jureckova K."/>
            <person name="Cejkova D."/>
            <person name="Rychlik I."/>
        </authorList>
    </citation>
    <scope>NUCLEOTIDE SEQUENCE [LARGE SCALE GENOMIC DNA]</scope>
    <source>
        <strain evidence="2">ET4</strain>
    </source>
</reference>
<keyword evidence="2" id="KW-1185">Reference proteome</keyword>
<evidence type="ECO:0000313" key="2">
    <source>
        <dbReference type="Proteomes" id="UP001228403"/>
    </source>
</evidence>
<name>A0ABT7U2L2_9BACE</name>
<comment type="caution">
    <text evidence="1">The sequence shown here is derived from an EMBL/GenBank/DDBJ whole genome shotgun (WGS) entry which is preliminary data.</text>
</comment>